<proteinExistence type="predicted"/>
<evidence type="ECO:0000313" key="1">
    <source>
        <dbReference type="EMBL" id="OEU38601.1"/>
    </source>
</evidence>
<comment type="caution">
    <text evidence="1">The sequence shown here is derived from an EMBL/GenBank/DDBJ whole genome shotgun (WGS) entry which is preliminary data.</text>
</comment>
<organism evidence="1">
    <name type="scientific">Lactococcus cremoris subsp. cremoris IBB477</name>
    <dbReference type="NCBI Taxonomy" id="1449093"/>
    <lineage>
        <taxon>Bacteria</taxon>
        <taxon>Bacillati</taxon>
        <taxon>Bacillota</taxon>
        <taxon>Bacilli</taxon>
        <taxon>Lactobacillales</taxon>
        <taxon>Streptococcaceae</taxon>
        <taxon>Lactococcus</taxon>
        <taxon>Lactococcus cremoris subsp. cremoris</taxon>
    </lineage>
</organism>
<gene>
    <name evidence="1" type="ORF">AJ89_12405</name>
</gene>
<protein>
    <submittedName>
        <fullName evidence="1">Competence protein ComGG</fullName>
    </submittedName>
</protein>
<reference evidence="1" key="1">
    <citation type="journal article" date="2016" name="Appl. Microbiol. Biotechnol.">
        <title>Adhesion of the genome-sequenced Lactococcus lactis subsp. cremoris IBB477 strain is mediated by specific molecular determinants.</title>
        <authorList>
            <person name="Radziwill-Bienkowska J.M."/>
            <person name="Le D.T."/>
            <person name="Szczesny P."/>
            <person name="Duviau M.P."/>
            <person name="Aleksandrzak-Piekarczyk T."/>
            <person name="Loubiere P."/>
            <person name="Mercier-Bonin M."/>
            <person name="Bardowski J.K."/>
            <person name="Kowalczyk M."/>
        </authorList>
    </citation>
    <scope>NUCLEOTIDE SEQUENCE [LARGE SCALE GENOMIC DNA]</scope>
    <source>
        <strain evidence="1">IBB477</strain>
    </source>
</reference>
<dbReference type="EMBL" id="JMMZ01000035">
    <property type="protein sequence ID" value="OEU38601.1"/>
    <property type="molecule type" value="Genomic_DNA"/>
</dbReference>
<sequence>MFSLFLQFYLQKQVLTAQQLKIEKERLTAELMVSLALKKDLKTSGQLNFDCGNLTYKLLTDLSAGSTSGGQTVSNKTYCFDVRLKDGRIFQIKK</sequence>
<dbReference type="Proteomes" id="UP000176236">
    <property type="component" value="Chromosome"/>
</dbReference>
<dbReference type="AlphaFoldDB" id="A0A1E7G0X5"/>
<name>A0A1E7G0X5_LACLC</name>
<accession>A0A1E7G0X5</accession>